<organism evidence="2 3">
    <name type="scientific">Ophiocordyceps unilateralis</name>
    <name type="common">Zombie-ant fungus</name>
    <name type="synonym">Torrubia unilateralis</name>
    <dbReference type="NCBI Taxonomy" id="268505"/>
    <lineage>
        <taxon>Eukaryota</taxon>
        <taxon>Fungi</taxon>
        <taxon>Dikarya</taxon>
        <taxon>Ascomycota</taxon>
        <taxon>Pezizomycotina</taxon>
        <taxon>Sordariomycetes</taxon>
        <taxon>Hypocreomycetidae</taxon>
        <taxon>Hypocreales</taxon>
        <taxon>Ophiocordycipitaceae</taxon>
        <taxon>Ophiocordyceps</taxon>
    </lineage>
</organism>
<protein>
    <recommendedName>
        <fullName evidence="4">Ecp2 effector protein domain-containing protein</fullName>
    </recommendedName>
</protein>
<reference evidence="2 3" key="2">
    <citation type="journal article" date="2017" name="Sci. Rep.">
        <title>Ant-infecting Ophiocordyceps genomes reveal a high diversity of potential behavioral manipulation genes and a possible major role for enterotoxins.</title>
        <authorList>
            <person name="de Bekker C."/>
            <person name="Ohm R.A."/>
            <person name="Evans H.C."/>
            <person name="Brachmann A."/>
            <person name="Hughes D.P."/>
        </authorList>
    </citation>
    <scope>NUCLEOTIDE SEQUENCE [LARGE SCALE GENOMIC DNA]</scope>
    <source>
        <strain evidence="2 3">SC16a</strain>
    </source>
</reference>
<evidence type="ECO:0000313" key="3">
    <source>
        <dbReference type="Proteomes" id="UP000037136"/>
    </source>
</evidence>
<dbReference type="Proteomes" id="UP000037136">
    <property type="component" value="Unassembled WGS sequence"/>
</dbReference>
<feature type="signal peptide" evidence="1">
    <location>
        <begin position="1"/>
        <end position="23"/>
    </location>
</feature>
<sequence>MERRPPLHYMIGLVLLLVWPVAAVPALPLLALASGKTFSGGLNFLLGANIVGGRVAEVTRQTPKGQPGTLGTPGSAGQSSTLATVRLQWSQFTTDCHLGVVSPDQANALYCANVGGNGVRINNVDLGDIVAALLRRFDVTCGQRHLRQIDCLTENGRRSLGRTNWIGWDRFEVPLDGECSSVETQSFCGRVVTVQRPKSVPGLVFSINNPETAVYVEDESHNASAS</sequence>
<keyword evidence="1" id="KW-0732">Signal</keyword>
<accession>A0A2A9P3W8</accession>
<comment type="caution">
    <text evidence="2">The sequence shown here is derived from an EMBL/GenBank/DDBJ whole genome shotgun (WGS) entry which is preliminary data.</text>
</comment>
<dbReference type="EMBL" id="LAZP02000861">
    <property type="protein sequence ID" value="PFH55552.1"/>
    <property type="molecule type" value="Genomic_DNA"/>
</dbReference>
<name>A0A2A9P3W8_OPHUN</name>
<proteinExistence type="predicted"/>
<evidence type="ECO:0000256" key="1">
    <source>
        <dbReference type="SAM" id="SignalP"/>
    </source>
</evidence>
<feature type="chain" id="PRO_5013083556" description="Ecp2 effector protein domain-containing protein" evidence="1">
    <location>
        <begin position="24"/>
        <end position="226"/>
    </location>
</feature>
<evidence type="ECO:0008006" key="4">
    <source>
        <dbReference type="Google" id="ProtNLM"/>
    </source>
</evidence>
<keyword evidence="3" id="KW-1185">Reference proteome</keyword>
<reference evidence="2 3" key="1">
    <citation type="journal article" date="2015" name="BMC Genomics">
        <title>Gene expression during zombie ant biting behavior reflects the complexity underlying fungal parasitic behavioral manipulation.</title>
        <authorList>
            <person name="de Bekker C."/>
            <person name="Ohm R.A."/>
            <person name="Loreto R.G."/>
            <person name="Sebastian A."/>
            <person name="Albert I."/>
            <person name="Merrow M."/>
            <person name="Brachmann A."/>
            <person name="Hughes D.P."/>
        </authorList>
    </citation>
    <scope>NUCLEOTIDE SEQUENCE [LARGE SCALE GENOMIC DNA]</scope>
    <source>
        <strain evidence="2 3">SC16a</strain>
    </source>
</reference>
<dbReference type="AlphaFoldDB" id="A0A2A9P3W8"/>
<evidence type="ECO:0000313" key="2">
    <source>
        <dbReference type="EMBL" id="PFH55552.1"/>
    </source>
</evidence>
<gene>
    <name evidence="2" type="ORF">XA68_18068</name>
</gene>